<dbReference type="PANTHER" id="PTHR43155:SF2">
    <property type="entry name" value="CYCLIC DI-GMP PHOSPHODIESTERASE PA4108"/>
    <property type="match status" value="1"/>
</dbReference>
<proteinExistence type="predicted"/>
<dbReference type="GO" id="GO:0016787">
    <property type="term" value="F:hydrolase activity"/>
    <property type="evidence" value="ECO:0007669"/>
    <property type="project" value="UniProtKB-KW"/>
</dbReference>
<dbReference type="InterPro" id="IPR037522">
    <property type="entry name" value="HD_GYP_dom"/>
</dbReference>
<dbReference type="AlphaFoldDB" id="A0A1B1YG77"/>
<dbReference type="InterPro" id="IPR003607">
    <property type="entry name" value="HD/PDEase_dom"/>
</dbReference>
<dbReference type="NCBIfam" id="TIGR00277">
    <property type="entry name" value="HDIG"/>
    <property type="match status" value="1"/>
</dbReference>
<dbReference type="Pfam" id="PF13487">
    <property type="entry name" value="HD_5"/>
    <property type="match status" value="1"/>
</dbReference>
<dbReference type="InterPro" id="IPR006675">
    <property type="entry name" value="HDIG_dom"/>
</dbReference>
<dbReference type="PROSITE" id="PS51832">
    <property type="entry name" value="HD_GYP"/>
    <property type="match status" value="1"/>
</dbReference>
<sequence>MKKVAVHDLKPGMKLAKDIILDDGRFLLLKGFTLKKRFLEKIRLYNIPYVYVEDDSEETEYVSEEKIYSETFHTIKNIMQAVREGSDIDVDSVKKTICQIICRIINNDSVFMNLTGIRDIDNYTYLHSVDVCIYSIIAGKNMNLPMELLNNLALGAILHDIGKCKVPLEILNKPARLTDSEYEIVKKHSEYGYEILTKTSGLNEEIAKIALNHHEHWNGNGYPRGLKGEEIDLLSRIVAIADVYDALTANRVYRKRFMPHEAAEYIIANSGTQFDPQIVNVFIQSISVYPPDIIVMLNTGEIARVLETKGPPSIRPKVMVITRKEGPPVFEPYEVDLSKNPEYNIVDIIS</sequence>
<organism evidence="2 3">
    <name type="scientific">Thermoclostridium stercorarium subsp. thermolacticum DSM 2910</name>
    <dbReference type="NCBI Taxonomy" id="1121336"/>
    <lineage>
        <taxon>Bacteria</taxon>
        <taxon>Bacillati</taxon>
        <taxon>Bacillota</taxon>
        <taxon>Clostridia</taxon>
        <taxon>Eubacteriales</taxon>
        <taxon>Oscillospiraceae</taxon>
        <taxon>Thermoclostridium</taxon>
    </lineage>
</organism>
<dbReference type="OrthoDB" id="9804747at2"/>
<dbReference type="PANTHER" id="PTHR43155">
    <property type="entry name" value="CYCLIC DI-GMP PHOSPHODIESTERASE PA4108-RELATED"/>
    <property type="match status" value="1"/>
</dbReference>
<evidence type="ECO:0000313" key="2">
    <source>
        <dbReference type="EMBL" id="ANW99776.1"/>
    </source>
</evidence>
<feature type="domain" description="HD-GYP" evidence="1">
    <location>
        <begin position="102"/>
        <end position="298"/>
    </location>
</feature>
<protein>
    <submittedName>
        <fullName evidence="2">Metal-dependent phosphohydrolase</fullName>
    </submittedName>
</protein>
<dbReference type="Proteomes" id="UP000092971">
    <property type="component" value="Chromosome"/>
</dbReference>
<name>A0A1B1YG77_THEST</name>
<dbReference type="CDD" id="cd00077">
    <property type="entry name" value="HDc"/>
    <property type="match status" value="1"/>
</dbReference>
<evidence type="ECO:0000259" key="1">
    <source>
        <dbReference type="PROSITE" id="PS51832"/>
    </source>
</evidence>
<dbReference type="EMBL" id="CP014672">
    <property type="protein sequence ID" value="ANW99776.1"/>
    <property type="molecule type" value="Genomic_DNA"/>
</dbReference>
<gene>
    <name evidence="2" type="ORF">CSTERTH_12415</name>
</gene>
<dbReference type="SMART" id="SM00471">
    <property type="entry name" value="HDc"/>
    <property type="match status" value="1"/>
</dbReference>
<dbReference type="Gene3D" id="1.10.3210.10">
    <property type="entry name" value="Hypothetical protein af1432"/>
    <property type="match status" value="1"/>
</dbReference>
<dbReference type="RefSeq" id="WP_054632550.1">
    <property type="nucleotide sequence ID" value="NZ_CP014672.1"/>
</dbReference>
<keyword evidence="2" id="KW-0378">Hydrolase</keyword>
<reference evidence="2 3" key="1">
    <citation type="submission" date="2016-02" db="EMBL/GenBank/DDBJ databases">
        <title>Comparison of Clostridium stercorarium subspecies using comparative genomics and transcriptomics.</title>
        <authorList>
            <person name="Schellenberg J."/>
            <person name="Thallinger G."/>
            <person name="Levin D.B."/>
            <person name="Zhang X."/>
            <person name="Alvare G."/>
            <person name="Fristensky B."/>
            <person name="Sparling R."/>
        </authorList>
    </citation>
    <scope>NUCLEOTIDE SEQUENCE [LARGE SCALE GENOMIC DNA]</scope>
    <source>
        <strain evidence="2 3">DSM 2910</strain>
    </source>
</reference>
<evidence type="ECO:0000313" key="3">
    <source>
        <dbReference type="Proteomes" id="UP000092971"/>
    </source>
</evidence>
<dbReference type="SUPFAM" id="SSF109604">
    <property type="entry name" value="HD-domain/PDEase-like"/>
    <property type="match status" value="1"/>
</dbReference>
<accession>A0A1B1YG77</accession>